<dbReference type="Pfam" id="PF01381">
    <property type="entry name" value="HTH_3"/>
    <property type="match status" value="1"/>
</dbReference>
<accession>A0A081R1N8</accession>
<dbReference type="EMBL" id="JPFZ01000006">
    <property type="protein sequence ID" value="KEQ49111.1"/>
    <property type="molecule type" value="Genomic_DNA"/>
</dbReference>
<dbReference type="AlphaFoldDB" id="A0A081R1N8"/>
<evidence type="ECO:0000259" key="1">
    <source>
        <dbReference type="PROSITE" id="PS50943"/>
    </source>
</evidence>
<dbReference type="SMART" id="SM00530">
    <property type="entry name" value="HTH_XRE"/>
    <property type="match status" value="1"/>
</dbReference>
<protein>
    <submittedName>
        <fullName evidence="2">Helix-turn-helix family protein</fullName>
    </submittedName>
</protein>
<dbReference type="Gene3D" id="1.10.260.40">
    <property type="entry name" value="lambda repressor-like DNA-binding domains"/>
    <property type="match status" value="1"/>
</dbReference>
<dbReference type="SUPFAM" id="SSF47413">
    <property type="entry name" value="lambda repressor-like DNA-binding domains"/>
    <property type="match status" value="1"/>
</dbReference>
<comment type="caution">
    <text evidence="2">The sequence shown here is derived from an EMBL/GenBank/DDBJ whole genome shotgun (WGS) entry which is preliminary data.</text>
</comment>
<evidence type="ECO:0000313" key="2">
    <source>
        <dbReference type="EMBL" id="KEQ49111.1"/>
    </source>
</evidence>
<name>A0A081R1N8_STRMT</name>
<proteinExistence type="predicted"/>
<dbReference type="Proteomes" id="UP000028022">
    <property type="component" value="Unassembled WGS sequence"/>
</dbReference>
<dbReference type="PROSITE" id="PS50943">
    <property type="entry name" value="HTH_CROC1"/>
    <property type="match status" value="1"/>
</dbReference>
<feature type="domain" description="HTH cro/C1-type" evidence="1">
    <location>
        <begin position="6"/>
        <end position="49"/>
    </location>
</feature>
<dbReference type="CDD" id="cd00093">
    <property type="entry name" value="HTH_XRE"/>
    <property type="match status" value="1"/>
</dbReference>
<reference evidence="2 3" key="1">
    <citation type="submission" date="2014-05" db="EMBL/GenBank/DDBJ databases">
        <authorList>
            <person name="Daugherty S.C."/>
            <person name="Tallon L.J."/>
            <person name="Sadzewicz L."/>
            <person name="Kilian M."/>
            <person name="Tettelin H."/>
        </authorList>
    </citation>
    <scope>NUCLEOTIDE SEQUENCE [LARGE SCALE GENOMIC DNA]</scope>
    <source>
        <strain evidence="2 3">SK608</strain>
    </source>
</reference>
<dbReference type="GO" id="GO:0003677">
    <property type="term" value="F:DNA binding"/>
    <property type="evidence" value="ECO:0007669"/>
    <property type="project" value="InterPro"/>
</dbReference>
<dbReference type="InterPro" id="IPR001387">
    <property type="entry name" value="Cro/C1-type_HTH"/>
</dbReference>
<gene>
    <name evidence="2" type="ORF">SK608_0105</name>
</gene>
<sequence length="179" mass="20518">MIGAYLKKYRTEGNVTTKSLAEELKVSQSYISQIENEKKIPSLTKLSEITESIASLSIKEKCEQGGLEFDEHKIKYQQLANSYIDDIIKNIHMDSVHNDKEKQLLKDLIELRNGESIFSKLKTYKDISQDIINGENIKINLDYIFRKNVKITIDGQALTTEDLTALQILIEGIRSRHKS</sequence>
<organism evidence="2 3">
    <name type="scientific">Streptococcus mitis</name>
    <dbReference type="NCBI Taxonomy" id="28037"/>
    <lineage>
        <taxon>Bacteria</taxon>
        <taxon>Bacillati</taxon>
        <taxon>Bacillota</taxon>
        <taxon>Bacilli</taxon>
        <taxon>Lactobacillales</taxon>
        <taxon>Streptococcaceae</taxon>
        <taxon>Streptococcus</taxon>
        <taxon>Streptococcus mitis group</taxon>
    </lineage>
</organism>
<dbReference type="InterPro" id="IPR010982">
    <property type="entry name" value="Lambda_DNA-bd_dom_sf"/>
</dbReference>
<evidence type="ECO:0000313" key="3">
    <source>
        <dbReference type="Proteomes" id="UP000028022"/>
    </source>
</evidence>